<reference evidence="1" key="2">
    <citation type="submission" date="2013-04" db="UniProtKB">
        <authorList>
            <consortium name="EnsemblPlants"/>
        </authorList>
    </citation>
    <scope>IDENTIFICATION</scope>
</reference>
<keyword evidence="2" id="KW-1185">Reference proteome</keyword>
<dbReference type="Gramene" id="OB03G32380.1">
    <property type="protein sequence ID" value="OB03G32380.1"/>
    <property type="gene ID" value="OB03G32380"/>
</dbReference>
<dbReference type="Proteomes" id="UP000006038">
    <property type="component" value="Chromosome 3"/>
</dbReference>
<organism evidence="1">
    <name type="scientific">Oryza brachyantha</name>
    <name type="common">malo sina</name>
    <dbReference type="NCBI Taxonomy" id="4533"/>
    <lineage>
        <taxon>Eukaryota</taxon>
        <taxon>Viridiplantae</taxon>
        <taxon>Streptophyta</taxon>
        <taxon>Embryophyta</taxon>
        <taxon>Tracheophyta</taxon>
        <taxon>Spermatophyta</taxon>
        <taxon>Magnoliopsida</taxon>
        <taxon>Liliopsida</taxon>
        <taxon>Poales</taxon>
        <taxon>Poaceae</taxon>
        <taxon>BOP clade</taxon>
        <taxon>Oryzoideae</taxon>
        <taxon>Oryzeae</taxon>
        <taxon>Oryzinae</taxon>
        <taxon>Oryza</taxon>
    </lineage>
</organism>
<dbReference type="EnsemblPlants" id="OB03G32380.1">
    <property type="protein sequence ID" value="OB03G32380.1"/>
    <property type="gene ID" value="OB03G32380"/>
</dbReference>
<proteinExistence type="predicted"/>
<sequence length="58" mass="6740">MPRRKFCLFHTTAPEICKINLLRYHNPKYALIPAWSSWVAPQPEITQANNEVIVECIS</sequence>
<protein>
    <submittedName>
        <fullName evidence="1">Uncharacterized protein</fullName>
    </submittedName>
</protein>
<name>J3LQB2_ORYBR</name>
<dbReference type="HOGENOM" id="CLU_2982264_0_0_1"/>
<evidence type="ECO:0000313" key="1">
    <source>
        <dbReference type="EnsemblPlants" id="OB03G32380.1"/>
    </source>
</evidence>
<reference evidence="1" key="1">
    <citation type="journal article" date="2013" name="Nat. Commun.">
        <title>Whole-genome sequencing of Oryza brachyantha reveals mechanisms underlying Oryza genome evolution.</title>
        <authorList>
            <person name="Chen J."/>
            <person name="Huang Q."/>
            <person name="Gao D."/>
            <person name="Wang J."/>
            <person name="Lang Y."/>
            <person name="Liu T."/>
            <person name="Li B."/>
            <person name="Bai Z."/>
            <person name="Luis Goicoechea J."/>
            <person name="Liang C."/>
            <person name="Chen C."/>
            <person name="Zhang W."/>
            <person name="Sun S."/>
            <person name="Liao Y."/>
            <person name="Zhang X."/>
            <person name="Yang L."/>
            <person name="Song C."/>
            <person name="Wang M."/>
            <person name="Shi J."/>
            <person name="Liu G."/>
            <person name="Liu J."/>
            <person name="Zhou H."/>
            <person name="Zhou W."/>
            <person name="Yu Q."/>
            <person name="An N."/>
            <person name="Chen Y."/>
            <person name="Cai Q."/>
            <person name="Wang B."/>
            <person name="Liu B."/>
            <person name="Min J."/>
            <person name="Huang Y."/>
            <person name="Wu H."/>
            <person name="Li Z."/>
            <person name="Zhang Y."/>
            <person name="Yin Y."/>
            <person name="Song W."/>
            <person name="Jiang J."/>
            <person name="Jackson S.A."/>
            <person name="Wing R.A."/>
            <person name="Wang J."/>
            <person name="Chen M."/>
        </authorList>
    </citation>
    <scope>NUCLEOTIDE SEQUENCE [LARGE SCALE GENOMIC DNA]</scope>
    <source>
        <strain evidence="1">cv. IRGC 101232</strain>
    </source>
</reference>
<evidence type="ECO:0000313" key="2">
    <source>
        <dbReference type="Proteomes" id="UP000006038"/>
    </source>
</evidence>
<dbReference type="AlphaFoldDB" id="J3LQB2"/>
<accession>J3LQB2</accession>